<sequence>MTATHTVTFEEACKAIEVLLRHLGENPSREGLLDTPHRVVKAWQELVGGYHLDPHEILSTTFDLGDVEEGGALRHVNFVISKNLPFVSYCEHHMLPFEGEAHLAYVPQPGGRVVGLSKLARLLDAYARRFQVQERLTEQLAGTLDRALQPMGVAIMVEASHSCQCARGIRKKGRMVTTAYTGIFQMDAASRQEFLQLVKP</sequence>
<keyword evidence="5" id="KW-0342">GTP-binding</keyword>
<accession>A0A511MZU9</accession>
<dbReference type="InterPro" id="IPR001474">
    <property type="entry name" value="GTP_CycHdrlase_I"/>
</dbReference>
<dbReference type="FunFam" id="3.30.1130.10:FF:000001">
    <property type="entry name" value="GTP cyclohydrolase 1"/>
    <property type="match status" value="1"/>
</dbReference>
<dbReference type="Gene3D" id="3.30.1130.10">
    <property type="match status" value="1"/>
</dbReference>
<dbReference type="InterPro" id="IPR018234">
    <property type="entry name" value="GTP_CycHdrlase_I_CS"/>
</dbReference>
<protein>
    <recommendedName>
        <fullName evidence="5">GTP cyclohydrolase 1</fullName>
        <ecNumber evidence="5">3.5.4.16</ecNumber>
    </recommendedName>
    <alternativeName>
        <fullName evidence="5">GTP cyclohydrolase I</fullName>
        <shortName evidence="5">GTP-CH-I</shortName>
    </alternativeName>
</protein>
<keyword evidence="4 5" id="KW-0378">Hydrolase</keyword>
<dbReference type="Proteomes" id="UP000321306">
    <property type="component" value="Unassembled WGS sequence"/>
</dbReference>
<dbReference type="GO" id="GO:0046654">
    <property type="term" value="P:tetrahydrofolate biosynthetic process"/>
    <property type="evidence" value="ECO:0007669"/>
    <property type="project" value="UniProtKB-UniRule"/>
</dbReference>
<dbReference type="GO" id="GO:0008270">
    <property type="term" value="F:zinc ion binding"/>
    <property type="evidence" value="ECO:0007669"/>
    <property type="project" value="UniProtKB-UniRule"/>
</dbReference>
<dbReference type="AlphaFoldDB" id="A0A511MZU9"/>
<dbReference type="GO" id="GO:0006729">
    <property type="term" value="P:tetrahydrobiopterin biosynthetic process"/>
    <property type="evidence" value="ECO:0007669"/>
    <property type="project" value="TreeGrafter"/>
</dbReference>
<evidence type="ECO:0000256" key="3">
    <source>
        <dbReference type="ARBA" id="ARBA00022563"/>
    </source>
</evidence>
<comment type="catalytic activity">
    <reaction evidence="1 5">
        <text>GTP + H2O = 7,8-dihydroneopterin 3'-triphosphate + formate + H(+)</text>
        <dbReference type="Rhea" id="RHEA:17473"/>
        <dbReference type="ChEBI" id="CHEBI:15377"/>
        <dbReference type="ChEBI" id="CHEBI:15378"/>
        <dbReference type="ChEBI" id="CHEBI:15740"/>
        <dbReference type="ChEBI" id="CHEBI:37565"/>
        <dbReference type="ChEBI" id="CHEBI:58462"/>
        <dbReference type="EC" id="3.5.4.16"/>
    </reaction>
</comment>
<dbReference type="InterPro" id="IPR043134">
    <property type="entry name" value="GTP-CH-I_N"/>
</dbReference>
<comment type="caution">
    <text evidence="7">The sequence shown here is derived from an EMBL/GenBank/DDBJ whole genome shotgun (WGS) entry which is preliminary data.</text>
</comment>
<dbReference type="GO" id="GO:0006730">
    <property type="term" value="P:one-carbon metabolic process"/>
    <property type="evidence" value="ECO:0007669"/>
    <property type="project" value="UniProtKB-UniRule"/>
</dbReference>
<organism evidence="7 8">
    <name type="scientific">Deinococcus cellulosilyticus (strain DSM 18568 / NBRC 106333 / KACC 11606 / 5516J-15)</name>
    <dbReference type="NCBI Taxonomy" id="1223518"/>
    <lineage>
        <taxon>Bacteria</taxon>
        <taxon>Thermotogati</taxon>
        <taxon>Deinococcota</taxon>
        <taxon>Deinococci</taxon>
        <taxon>Deinococcales</taxon>
        <taxon>Deinococcaceae</taxon>
        <taxon>Deinococcus</taxon>
    </lineage>
</organism>
<dbReference type="RefSeq" id="WP_146883960.1">
    <property type="nucleotide sequence ID" value="NZ_BJXB01000006.1"/>
</dbReference>
<evidence type="ECO:0000256" key="2">
    <source>
        <dbReference type="ARBA" id="ARBA00005080"/>
    </source>
</evidence>
<reference evidence="7 8" key="1">
    <citation type="submission" date="2019-07" db="EMBL/GenBank/DDBJ databases">
        <title>Whole genome shotgun sequence of Deinococcus cellulosilyticus NBRC 106333.</title>
        <authorList>
            <person name="Hosoyama A."/>
            <person name="Uohara A."/>
            <person name="Ohji S."/>
            <person name="Ichikawa N."/>
        </authorList>
    </citation>
    <scope>NUCLEOTIDE SEQUENCE [LARGE SCALE GENOMIC DNA]</scope>
    <source>
        <strain evidence="7 8">NBRC 106333</strain>
    </source>
</reference>
<dbReference type="GO" id="GO:0003934">
    <property type="term" value="F:GTP cyclohydrolase I activity"/>
    <property type="evidence" value="ECO:0007669"/>
    <property type="project" value="UniProtKB-UniRule"/>
</dbReference>
<dbReference type="InterPro" id="IPR020602">
    <property type="entry name" value="GTP_CycHdrlase_I_dom"/>
</dbReference>
<dbReference type="NCBIfam" id="NF006826">
    <property type="entry name" value="PRK09347.1-3"/>
    <property type="match status" value="1"/>
</dbReference>
<dbReference type="NCBIfam" id="NF006825">
    <property type="entry name" value="PRK09347.1-2"/>
    <property type="match status" value="1"/>
</dbReference>
<name>A0A511MZU9_DEIC1</name>
<dbReference type="GO" id="GO:0005737">
    <property type="term" value="C:cytoplasm"/>
    <property type="evidence" value="ECO:0007669"/>
    <property type="project" value="TreeGrafter"/>
</dbReference>
<dbReference type="EC" id="3.5.4.16" evidence="5"/>
<dbReference type="OrthoDB" id="9801207at2"/>
<comment type="pathway">
    <text evidence="2 5">Cofactor biosynthesis; 7,8-dihydroneopterin triphosphate biosynthesis; 7,8-dihydroneopterin triphosphate from GTP: step 1/1.</text>
</comment>
<evidence type="ECO:0000313" key="7">
    <source>
        <dbReference type="EMBL" id="GEM46145.1"/>
    </source>
</evidence>
<dbReference type="InterPro" id="IPR043133">
    <property type="entry name" value="GTP-CH-I_C/QueF"/>
</dbReference>
<dbReference type="PROSITE" id="PS00860">
    <property type="entry name" value="GTP_CYCLOHYDROL_1_2"/>
    <property type="match status" value="1"/>
</dbReference>
<keyword evidence="5" id="KW-0479">Metal-binding</keyword>
<dbReference type="NCBIfam" id="TIGR00063">
    <property type="entry name" value="folE"/>
    <property type="match status" value="1"/>
</dbReference>
<evidence type="ECO:0000256" key="1">
    <source>
        <dbReference type="ARBA" id="ARBA00001052"/>
    </source>
</evidence>
<feature type="binding site" evidence="5">
    <location>
        <position position="93"/>
    </location>
    <ligand>
        <name>Zn(2+)</name>
        <dbReference type="ChEBI" id="CHEBI:29105"/>
    </ligand>
</feature>
<evidence type="ECO:0000256" key="5">
    <source>
        <dbReference type="HAMAP-Rule" id="MF_00223"/>
    </source>
</evidence>
<keyword evidence="3 5" id="KW-0554">One-carbon metabolism</keyword>
<keyword evidence="5" id="KW-0862">Zinc</keyword>
<dbReference type="PROSITE" id="PS00859">
    <property type="entry name" value="GTP_CYCLOHYDROL_1_1"/>
    <property type="match status" value="1"/>
</dbReference>
<gene>
    <name evidence="5 7" type="primary">folE</name>
    <name evidence="7" type="ORF">DC3_17800</name>
</gene>
<comment type="similarity">
    <text evidence="5">Belongs to the GTP cyclohydrolase I family.</text>
</comment>
<proteinExistence type="inferred from homology"/>
<feature type="binding site" evidence="5">
    <location>
        <position position="90"/>
    </location>
    <ligand>
        <name>Zn(2+)</name>
        <dbReference type="ChEBI" id="CHEBI:29105"/>
    </ligand>
</feature>
<keyword evidence="8" id="KW-1185">Reference proteome</keyword>
<evidence type="ECO:0000259" key="6">
    <source>
        <dbReference type="Pfam" id="PF01227"/>
    </source>
</evidence>
<dbReference type="PANTHER" id="PTHR11109:SF7">
    <property type="entry name" value="GTP CYCLOHYDROLASE 1"/>
    <property type="match status" value="1"/>
</dbReference>
<dbReference type="Gene3D" id="1.10.286.10">
    <property type="match status" value="1"/>
</dbReference>
<dbReference type="EMBL" id="BJXB01000006">
    <property type="protein sequence ID" value="GEM46145.1"/>
    <property type="molecule type" value="Genomic_DNA"/>
</dbReference>
<dbReference type="HAMAP" id="MF_00223">
    <property type="entry name" value="FolE"/>
    <property type="match status" value="1"/>
</dbReference>
<feature type="domain" description="GTP cyclohydrolase I" evidence="6">
    <location>
        <begin position="14"/>
        <end position="198"/>
    </location>
</feature>
<feature type="binding site" evidence="5">
    <location>
        <position position="163"/>
    </location>
    <ligand>
        <name>Zn(2+)</name>
        <dbReference type="ChEBI" id="CHEBI:29105"/>
    </ligand>
</feature>
<evidence type="ECO:0000256" key="4">
    <source>
        <dbReference type="ARBA" id="ARBA00022801"/>
    </source>
</evidence>
<dbReference type="Pfam" id="PF01227">
    <property type="entry name" value="GTP_cyclohydroI"/>
    <property type="match status" value="1"/>
</dbReference>
<comment type="subunit">
    <text evidence="5">Homopolymer.</text>
</comment>
<dbReference type="SUPFAM" id="SSF55620">
    <property type="entry name" value="Tetrahydrobiopterin biosynthesis enzymes-like"/>
    <property type="match status" value="1"/>
</dbReference>
<dbReference type="PANTHER" id="PTHR11109">
    <property type="entry name" value="GTP CYCLOHYDROLASE I"/>
    <property type="match status" value="1"/>
</dbReference>
<evidence type="ECO:0000313" key="8">
    <source>
        <dbReference type="Proteomes" id="UP000321306"/>
    </source>
</evidence>
<dbReference type="UniPathway" id="UPA00848">
    <property type="reaction ID" value="UER00151"/>
</dbReference>
<keyword evidence="5" id="KW-0547">Nucleotide-binding</keyword>
<dbReference type="GO" id="GO:0005525">
    <property type="term" value="F:GTP binding"/>
    <property type="evidence" value="ECO:0007669"/>
    <property type="project" value="UniProtKB-KW"/>
</dbReference>